<dbReference type="AlphaFoldDB" id="A0A9W6Z2A3"/>
<dbReference type="Gene3D" id="3.40.50.970">
    <property type="match status" value="2"/>
</dbReference>
<feature type="domain" description="Thiamine pyrophosphate enzyme TPP-binding" evidence="11">
    <location>
        <begin position="402"/>
        <end position="463"/>
    </location>
</feature>
<dbReference type="InterPro" id="IPR012110">
    <property type="entry name" value="PDC/IPDC-like"/>
</dbReference>
<dbReference type="InterPro" id="IPR029035">
    <property type="entry name" value="DHS-like_NAD/FAD-binding_dom"/>
</dbReference>
<dbReference type="InterPro" id="IPR012000">
    <property type="entry name" value="Thiamin_PyroP_enz_cen_dom"/>
</dbReference>
<dbReference type="Pfam" id="PF02775">
    <property type="entry name" value="TPP_enzyme_C"/>
    <property type="match status" value="1"/>
</dbReference>
<dbReference type="PANTHER" id="PTHR43452:SF30">
    <property type="entry name" value="PYRUVATE DECARBOXYLASE ISOZYME 1-RELATED"/>
    <property type="match status" value="1"/>
</dbReference>
<evidence type="ECO:0000256" key="8">
    <source>
        <dbReference type="ARBA" id="ARBA00023239"/>
    </source>
</evidence>
<comment type="similarity">
    <text evidence="3 9">Belongs to the TPP enzyme family.</text>
</comment>
<dbReference type="FunFam" id="3.40.50.970:FF:000019">
    <property type="entry name" value="Pyruvate decarboxylase isozyme"/>
    <property type="match status" value="1"/>
</dbReference>
<evidence type="ECO:0000256" key="4">
    <source>
        <dbReference type="ARBA" id="ARBA00022723"/>
    </source>
</evidence>
<dbReference type="Pfam" id="PF02776">
    <property type="entry name" value="TPP_enzyme_N"/>
    <property type="match status" value="1"/>
</dbReference>
<evidence type="ECO:0000256" key="3">
    <source>
        <dbReference type="ARBA" id="ARBA00007812"/>
    </source>
</evidence>
<evidence type="ECO:0000256" key="5">
    <source>
        <dbReference type="ARBA" id="ARBA00022793"/>
    </source>
</evidence>
<dbReference type="GO" id="GO:0005829">
    <property type="term" value="C:cytosol"/>
    <property type="evidence" value="ECO:0007669"/>
    <property type="project" value="TreeGrafter"/>
</dbReference>
<keyword evidence="8" id="KW-0456">Lyase</keyword>
<keyword evidence="7 9" id="KW-0786">Thiamine pyrophosphate</keyword>
<proteinExistence type="inferred from homology"/>
<keyword evidence="14" id="KW-1185">Reference proteome</keyword>
<evidence type="ECO:0000256" key="6">
    <source>
        <dbReference type="ARBA" id="ARBA00022842"/>
    </source>
</evidence>
<dbReference type="CDD" id="cd07038">
    <property type="entry name" value="TPP_PYR_PDC_IPDC_like"/>
    <property type="match status" value="1"/>
</dbReference>
<dbReference type="InterPro" id="IPR012001">
    <property type="entry name" value="Thiamin_PyroP_enz_TPP-bd_dom"/>
</dbReference>
<evidence type="ECO:0000313" key="13">
    <source>
        <dbReference type="EMBL" id="GMG41304.1"/>
    </source>
</evidence>
<name>A0A9W6Z2A3_AMBMO</name>
<evidence type="ECO:0000256" key="9">
    <source>
        <dbReference type="RuleBase" id="RU362132"/>
    </source>
</evidence>
<evidence type="ECO:0000259" key="10">
    <source>
        <dbReference type="Pfam" id="PF00205"/>
    </source>
</evidence>
<reference evidence="13" key="1">
    <citation type="submission" date="2023-04" db="EMBL/GenBank/DDBJ databases">
        <title>Ambrosiozyma monospora NBRC 1965.</title>
        <authorList>
            <person name="Ichikawa N."/>
            <person name="Sato H."/>
            <person name="Tonouchi N."/>
        </authorList>
    </citation>
    <scope>NUCLEOTIDE SEQUENCE</scope>
    <source>
        <strain evidence="13">NBRC 1965</strain>
    </source>
</reference>
<dbReference type="Proteomes" id="UP001165063">
    <property type="component" value="Unassembled WGS sequence"/>
</dbReference>
<protein>
    <submittedName>
        <fullName evidence="13">Unnamed protein product</fullName>
    </submittedName>
</protein>
<comment type="cofactor">
    <cofactor evidence="2">
        <name>thiamine diphosphate</name>
        <dbReference type="ChEBI" id="CHEBI:58937"/>
    </cofactor>
</comment>
<dbReference type="PANTHER" id="PTHR43452">
    <property type="entry name" value="PYRUVATE DECARBOXYLASE"/>
    <property type="match status" value="1"/>
</dbReference>
<evidence type="ECO:0000259" key="12">
    <source>
        <dbReference type="Pfam" id="PF02776"/>
    </source>
</evidence>
<feature type="domain" description="Thiamine pyrophosphate enzyme central" evidence="10">
    <location>
        <begin position="202"/>
        <end position="328"/>
    </location>
</feature>
<dbReference type="Pfam" id="PF00205">
    <property type="entry name" value="TPP_enzyme_M"/>
    <property type="match status" value="1"/>
</dbReference>
<evidence type="ECO:0000313" key="14">
    <source>
        <dbReference type="Proteomes" id="UP001165063"/>
    </source>
</evidence>
<dbReference type="SUPFAM" id="SSF52467">
    <property type="entry name" value="DHS-like NAD/FAD-binding domain"/>
    <property type="match status" value="1"/>
</dbReference>
<accession>A0A9W6Z2A3</accession>
<dbReference type="SUPFAM" id="SSF52518">
    <property type="entry name" value="Thiamin diphosphate-binding fold (THDP-binding)"/>
    <property type="match status" value="2"/>
</dbReference>
<evidence type="ECO:0000259" key="11">
    <source>
        <dbReference type="Pfam" id="PF02775"/>
    </source>
</evidence>
<dbReference type="EMBL" id="BSXU01004171">
    <property type="protein sequence ID" value="GMG41304.1"/>
    <property type="molecule type" value="Genomic_DNA"/>
</dbReference>
<dbReference type="GO" id="GO:0000287">
    <property type="term" value="F:magnesium ion binding"/>
    <property type="evidence" value="ECO:0007669"/>
    <property type="project" value="InterPro"/>
</dbReference>
<dbReference type="Gene3D" id="3.40.50.1220">
    <property type="entry name" value="TPP-binding domain"/>
    <property type="match status" value="1"/>
</dbReference>
<evidence type="ECO:0000256" key="1">
    <source>
        <dbReference type="ARBA" id="ARBA00001946"/>
    </source>
</evidence>
<dbReference type="GO" id="GO:0005634">
    <property type="term" value="C:nucleus"/>
    <property type="evidence" value="ECO:0007669"/>
    <property type="project" value="TreeGrafter"/>
</dbReference>
<keyword evidence="5" id="KW-0210">Decarboxylase</keyword>
<dbReference type="GO" id="GO:0000949">
    <property type="term" value="P:aromatic amino acid family catabolic process to alcohol via Ehrlich pathway"/>
    <property type="evidence" value="ECO:0007669"/>
    <property type="project" value="TreeGrafter"/>
</dbReference>
<sequence>MPEKIALGRYVFERLNQLGVNTVFGLPGDFNLALLDHIDEVDGVRWAGNANELNASYAADGYARVKGLSCLITTFGVGELSAANGIAGSYAEHVPVIHIVGVPTVKATKGKLLLHHTLGDGRFDVYKKMFAQITEKAVTIDDITTAPHVFDEMFRTAYVTKRPVYIALPSNFIEEKVPADLLEDKIDLTLGPNDPQAEEEAVEEIMKMTVAAKNPIILVDACALRNEVQDLVAQLADETQFPIFATPMGKSGISEDHPRFGGVYVGVLSKPDVKEAVESADLVLSIGGLLSDYNTGSFSYEYSTKNVVEFHSGYTKIKSAIYNDVKMQWILEKLIESLPNVLGDYTPVDLPASPQAYKSLVVEPSEPITQSFLWNRVSTFFKPTDIAVSETGTSAFGIIQAHFPGQVIGISQVLFGSIGYATGAAAGASFAASELNPNRRVILFTGEGSFQLTTQSVSDCLQQYSTMELL</sequence>
<evidence type="ECO:0000256" key="2">
    <source>
        <dbReference type="ARBA" id="ARBA00001964"/>
    </source>
</evidence>
<comment type="cofactor">
    <cofactor evidence="1">
        <name>Mg(2+)</name>
        <dbReference type="ChEBI" id="CHEBI:18420"/>
    </cofactor>
</comment>
<dbReference type="InterPro" id="IPR029061">
    <property type="entry name" value="THDP-binding"/>
</dbReference>
<evidence type="ECO:0000256" key="7">
    <source>
        <dbReference type="ARBA" id="ARBA00023052"/>
    </source>
</evidence>
<dbReference type="GO" id="GO:0030976">
    <property type="term" value="F:thiamine pyrophosphate binding"/>
    <property type="evidence" value="ECO:0007669"/>
    <property type="project" value="InterPro"/>
</dbReference>
<organism evidence="13 14">
    <name type="scientific">Ambrosiozyma monospora</name>
    <name type="common">Yeast</name>
    <name type="synonym">Endomycopsis monosporus</name>
    <dbReference type="NCBI Taxonomy" id="43982"/>
    <lineage>
        <taxon>Eukaryota</taxon>
        <taxon>Fungi</taxon>
        <taxon>Dikarya</taxon>
        <taxon>Ascomycota</taxon>
        <taxon>Saccharomycotina</taxon>
        <taxon>Pichiomycetes</taxon>
        <taxon>Pichiales</taxon>
        <taxon>Pichiaceae</taxon>
        <taxon>Ambrosiozyma</taxon>
    </lineage>
</organism>
<gene>
    <name evidence="13" type="ORF">Amon01_000650700</name>
</gene>
<comment type="caution">
    <text evidence="13">The sequence shown here is derived from an EMBL/GenBank/DDBJ whole genome shotgun (WGS) entry which is preliminary data.</text>
</comment>
<dbReference type="GO" id="GO:0004737">
    <property type="term" value="F:pyruvate decarboxylase activity"/>
    <property type="evidence" value="ECO:0007669"/>
    <property type="project" value="TreeGrafter"/>
</dbReference>
<dbReference type="OrthoDB" id="3970464at2759"/>
<keyword evidence="6" id="KW-0460">Magnesium</keyword>
<feature type="domain" description="Thiamine pyrophosphate enzyme N-terminal TPP-binding" evidence="12">
    <location>
        <begin position="7"/>
        <end position="115"/>
    </location>
</feature>
<dbReference type="InterPro" id="IPR047213">
    <property type="entry name" value="TPP_PYR_PDC_IPDC-like"/>
</dbReference>
<keyword evidence="4" id="KW-0479">Metal-binding</keyword>
<dbReference type="InterPro" id="IPR011766">
    <property type="entry name" value="TPP_enzyme_TPP-bd"/>
</dbReference>